<dbReference type="Proteomes" id="UP000092583">
    <property type="component" value="Unassembled WGS sequence"/>
</dbReference>
<feature type="transmembrane region" description="Helical" evidence="2">
    <location>
        <begin position="318"/>
        <end position="343"/>
    </location>
</feature>
<organism evidence="3 4">
    <name type="scientific">Kwoniella mangroviensis CBS 10435</name>
    <dbReference type="NCBI Taxonomy" id="1331196"/>
    <lineage>
        <taxon>Eukaryota</taxon>
        <taxon>Fungi</taxon>
        <taxon>Dikarya</taxon>
        <taxon>Basidiomycota</taxon>
        <taxon>Agaricomycotina</taxon>
        <taxon>Tremellomycetes</taxon>
        <taxon>Tremellales</taxon>
        <taxon>Cryptococcaceae</taxon>
        <taxon>Kwoniella</taxon>
    </lineage>
</organism>
<evidence type="ECO:0000256" key="2">
    <source>
        <dbReference type="SAM" id="Phobius"/>
    </source>
</evidence>
<gene>
    <name evidence="3" type="ORF">L486_00897</name>
</gene>
<evidence type="ECO:0000313" key="3">
    <source>
        <dbReference type="EMBL" id="OCF61251.1"/>
    </source>
</evidence>
<feature type="region of interest" description="Disordered" evidence="1">
    <location>
        <begin position="423"/>
        <end position="668"/>
    </location>
</feature>
<dbReference type="Gene3D" id="2.60.120.260">
    <property type="entry name" value="Galactose-binding domain-like"/>
    <property type="match status" value="2"/>
</dbReference>
<reference evidence="3 4" key="1">
    <citation type="submission" date="2013-07" db="EMBL/GenBank/DDBJ databases">
        <title>The Genome Sequence of Kwoniella mangroviensis CBS10435.</title>
        <authorList>
            <consortium name="The Broad Institute Genome Sequencing Platform"/>
            <person name="Cuomo C."/>
            <person name="Litvintseva A."/>
            <person name="Chen Y."/>
            <person name="Heitman J."/>
            <person name="Sun S."/>
            <person name="Springer D."/>
            <person name="Dromer F."/>
            <person name="Young S.K."/>
            <person name="Zeng Q."/>
            <person name="Gargeya S."/>
            <person name="Fitzgerald M."/>
            <person name="Abouelleil A."/>
            <person name="Alvarado L."/>
            <person name="Berlin A.M."/>
            <person name="Chapman S.B."/>
            <person name="Dewar J."/>
            <person name="Goldberg J."/>
            <person name="Griggs A."/>
            <person name="Gujja S."/>
            <person name="Hansen M."/>
            <person name="Howarth C."/>
            <person name="Imamovic A."/>
            <person name="Larimer J."/>
            <person name="McCowan C."/>
            <person name="Murphy C."/>
            <person name="Pearson M."/>
            <person name="Priest M."/>
            <person name="Roberts A."/>
            <person name="Saif S."/>
            <person name="Shea T."/>
            <person name="Sykes S."/>
            <person name="Wortman J."/>
            <person name="Nusbaum C."/>
            <person name="Birren B."/>
        </authorList>
    </citation>
    <scope>NUCLEOTIDE SEQUENCE [LARGE SCALE GENOMIC DNA]</scope>
    <source>
        <strain evidence="3 4">CBS 10435</strain>
    </source>
</reference>
<name>A0A1B9J0D5_9TREE</name>
<feature type="compositionally biased region" description="Low complexity" evidence="1">
    <location>
        <begin position="288"/>
        <end position="308"/>
    </location>
</feature>
<evidence type="ECO:0000256" key="1">
    <source>
        <dbReference type="SAM" id="MobiDB-lite"/>
    </source>
</evidence>
<proteinExistence type="predicted"/>
<feature type="compositionally biased region" description="Low complexity" evidence="1">
    <location>
        <begin position="559"/>
        <end position="570"/>
    </location>
</feature>
<evidence type="ECO:0000313" key="4">
    <source>
        <dbReference type="Proteomes" id="UP000092583"/>
    </source>
</evidence>
<feature type="region of interest" description="Disordered" evidence="1">
    <location>
        <begin position="279"/>
        <end position="308"/>
    </location>
</feature>
<feature type="compositionally biased region" description="Polar residues" evidence="1">
    <location>
        <begin position="498"/>
        <end position="508"/>
    </location>
</feature>
<keyword evidence="2" id="KW-0472">Membrane</keyword>
<keyword evidence="2" id="KW-1133">Transmembrane helix</keyword>
<dbReference type="OrthoDB" id="2563128at2759"/>
<sequence>MNVLIDDASPQIRYYKGDSLSVGWITEHTPKSKYPDTLISRYSESTFHGTFGEGDYMEYRFNGTGVTVYGAKRDNHGVYGVKIDDNPEERYDGKGKDNFQAVLYQKMGMDEGAEHVIRMTNYPSATPNVTRDIWFDIDHISITHTIPSTTYTTYIDDASPSISYDTSWVSYGYGTGGYYNLTEHMSSTTGSIMELKFNGSSIQLFSSINTDHGDYTISLDGGEQEVYSGNNWQLLYQVPIYTISGLTEGEHTITITNQGVSPQNVVGFDFAMVNSSVKPPETESIGMSSTGYTSPPTSSIAAGAGNTSSGQSSSSLNIGALAGGISAGVVLLALIIVLVIWYFKRRKKAEDTTPYYSEGHRPGEPSTGRLDLVGHEVQSPSTQAPTTASRSYSHSNPDWTSYHSALATGAGAGAASLRDRKGHNIQSSTPISSGSPISSSNMREINHHDHPFLQNMHSRLSPGAHTQLQDSSPHSQSGSSSLPDSHSHSTSYRSPSPGNGSTSPFQYFSNHSRNNTLSSSSPLTNSPSISHQYHSPLPSDQLQYHSPVSIGGSTELYHSHSPNSSGSRSRTLPRTFGGSPISDDGNKGIHRNPSSSNGHSHSHSHSQTRIRDANDNPLPYTAAHAGPTPPYHSPRSKTTTPTDAQPDVDDHVNDVRRKERVGGGFAWG</sequence>
<keyword evidence="2" id="KW-0812">Transmembrane</keyword>
<dbReference type="EMBL" id="KI669459">
    <property type="protein sequence ID" value="OCF61251.1"/>
    <property type="molecule type" value="Genomic_DNA"/>
</dbReference>
<feature type="compositionally biased region" description="Low complexity" evidence="1">
    <location>
        <begin position="509"/>
        <end position="531"/>
    </location>
</feature>
<protein>
    <submittedName>
        <fullName evidence="3">Uncharacterized protein</fullName>
    </submittedName>
</protein>
<feature type="region of interest" description="Disordered" evidence="1">
    <location>
        <begin position="351"/>
        <end position="371"/>
    </location>
</feature>
<dbReference type="AlphaFoldDB" id="A0A1B9J0D5"/>
<feature type="compositionally biased region" description="Low complexity" evidence="1">
    <location>
        <begin position="468"/>
        <end position="497"/>
    </location>
</feature>
<feature type="compositionally biased region" description="Basic and acidic residues" evidence="1">
    <location>
        <begin position="648"/>
        <end position="661"/>
    </location>
</feature>
<accession>A0A1B9J0D5</accession>
<reference evidence="4" key="2">
    <citation type="submission" date="2013-12" db="EMBL/GenBank/DDBJ databases">
        <title>Evolution of pathogenesis and genome organization in the Tremellales.</title>
        <authorList>
            <person name="Cuomo C."/>
            <person name="Litvintseva A."/>
            <person name="Heitman J."/>
            <person name="Chen Y."/>
            <person name="Sun S."/>
            <person name="Springer D."/>
            <person name="Dromer F."/>
            <person name="Young S."/>
            <person name="Zeng Q."/>
            <person name="Chapman S."/>
            <person name="Gujja S."/>
            <person name="Saif S."/>
            <person name="Birren B."/>
        </authorList>
    </citation>
    <scope>NUCLEOTIDE SEQUENCE [LARGE SCALE GENOMIC DNA]</scope>
    <source>
        <strain evidence="4">CBS 10435</strain>
    </source>
</reference>
<dbReference type="STRING" id="1331196.A0A1B9J0D5"/>
<feature type="compositionally biased region" description="Low complexity" evidence="1">
    <location>
        <begin position="427"/>
        <end position="440"/>
    </location>
</feature>
<keyword evidence="4" id="KW-1185">Reference proteome</keyword>